<sequence>MMAFCPSAHFLLLLTRGDYGFCNLRFLHLHIRVDDQWHKADEQFLQVLEEVKFVVKASRVELIVSDLFGDVKEEHQEVRKRIIVVE</sequence>
<keyword evidence="2" id="KW-1185">Reference proteome</keyword>
<dbReference type="Proteomes" id="UP000800082">
    <property type="component" value="Unassembled WGS sequence"/>
</dbReference>
<name>A0A6A5RB46_9PLEO</name>
<evidence type="ECO:0000313" key="2">
    <source>
        <dbReference type="Proteomes" id="UP000800082"/>
    </source>
</evidence>
<protein>
    <submittedName>
        <fullName evidence="1">Uncharacterized protein</fullName>
    </submittedName>
</protein>
<dbReference type="AlphaFoldDB" id="A0A6A5RB46"/>
<gene>
    <name evidence="1" type="ORF">M421DRAFT_424693</name>
</gene>
<dbReference type="RefSeq" id="XP_033444812.1">
    <property type="nucleotide sequence ID" value="XM_033593838.1"/>
</dbReference>
<reference evidence="1" key="1">
    <citation type="journal article" date="2020" name="Stud. Mycol.">
        <title>101 Dothideomycetes genomes: a test case for predicting lifestyles and emergence of pathogens.</title>
        <authorList>
            <person name="Haridas S."/>
            <person name="Albert R."/>
            <person name="Binder M."/>
            <person name="Bloem J."/>
            <person name="Labutti K."/>
            <person name="Salamov A."/>
            <person name="Andreopoulos B."/>
            <person name="Baker S."/>
            <person name="Barry K."/>
            <person name="Bills G."/>
            <person name="Bluhm B."/>
            <person name="Cannon C."/>
            <person name="Castanera R."/>
            <person name="Culley D."/>
            <person name="Daum C."/>
            <person name="Ezra D."/>
            <person name="Gonzalez J."/>
            <person name="Henrissat B."/>
            <person name="Kuo A."/>
            <person name="Liang C."/>
            <person name="Lipzen A."/>
            <person name="Lutzoni F."/>
            <person name="Magnuson J."/>
            <person name="Mondo S."/>
            <person name="Nolan M."/>
            <person name="Ohm R."/>
            <person name="Pangilinan J."/>
            <person name="Park H.-J."/>
            <person name="Ramirez L."/>
            <person name="Alfaro M."/>
            <person name="Sun H."/>
            <person name="Tritt A."/>
            <person name="Yoshinaga Y."/>
            <person name="Zwiers L.-H."/>
            <person name="Turgeon B."/>
            <person name="Goodwin S."/>
            <person name="Spatafora J."/>
            <person name="Crous P."/>
            <person name="Grigoriev I."/>
        </authorList>
    </citation>
    <scope>NUCLEOTIDE SEQUENCE</scope>
    <source>
        <strain evidence="1">CBS 183.55</strain>
    </source>
</reference>
<proteinExistence type="predicted"/>
<dbReference type="GeneID" id="54351506"/>
<evidence type="ECO:0000313" key="1">
    <source>
        <dbReference type="EMBL" id="KAF1924559.1"/>
    </source>
</evidence>
<dbReference type="EMBL" id="ML978992">
    <property type="protein sequence ID" value="KAF1924559.1"/>
    <property type="molecule type" value="Genomic_DNA"/>
</dbReference>
<accession>A0A6A5RB46</accession>
<organism evidence="1 2">
    <name type="scientific">Didymella exigua CBS 183.55</name>
    <dbReference type="NCBI Taxonomy" id="1150837"/>
    <lineage>
        <taxon>Eukaryota</taxon>
        <taxon>Fungi</taxon>
        <taxon>Dikarya</taxon>
        <taxon>Ascomycota</taxon>
        <taxon>Pezizomycotina</taxon>
        <taxon>Dothideomycetes</taxon>
        <taxon>Pleosporomycetidae</taxon>
        <taxon>Pleosporales</taxon>
        <taxon>Pleosporineae</taxon>
        <taxon>Didymellaceae</taxon>
        <taxon>Didymella</taxon>
    </lineage>
</organism>
<dbReference type="OrthoDB" id="3682830at2759"/>